<feature type="domain" description="Sodium/calcium exchanger membrane region" evidence="6">
    <location>
        <begin position="4"/>
        <end position="153"/>
    </location>
</feature>
<accession>A0A7X8SMD1</accession>
<feature type="transmembrane region" description="Helical" evidence="5">
    <location>
        <begin position="274"/>
        <end position="290"/>
    </location>
</feature>
<feature type="transmembrane region" description="Helical" evidence="5">
    <location>
        <begin position="302"/>
        <end position="319"/>
    </location>
</feature>
<proteinExistence type="predicted"/>
<comment type="caution">
    <text evidence="7">The sequence shown here is derived from an EMBL/GenBank/DDBJ whole genome shotgun (WGS) entry which is preliminary data.</text>
</comment>
<dbReference type="GO" id="GO:0008273">
    <property type="term" value="F:calcium, potassium:sodium antiporter activity"/>
    <property type="evidence" value="ECO:0007669"/>
    <property type="project" value="TreeGrafter"/>
</dbReference>
<dbReference type="PANTHER" id="PTHR10846:SF8">
    <property type="entry name" value="INNER MEMBRANE PROTEIN YRBG"/>
    <property type="match status" value="1"/>
</dbReference>
<dbReference type="InterPro" id="IPR004481">
    <property type="entry name" value="K/Na/Ca-exchanger"/>
</dbReference>
<dbReference type="GO" id="GO:0005262">
    <property type="term" value="F:calcium channel activity"/>
    <property type="evidence" value="ECO:0007669"/>
    <property type="project" value="TreeGrafter"/>
</dbReference>
<dbReference type="RefSeq" id="WP_168883547.1">
    <property type="nucleotide sequence ID" value="NZ_JABAIL010000005.1"/>
</dbReference>
<dbReference type="Pfam" id="PF01699">
    <property type="entry name" value="Na_Ca_ex"/>
    <property type="match status" value="2"/>
</dbReference>
<keyword evidence="4 5" id="KW-0472">Membrane</keyword>
<dbReference type="GO" id="GO:0005886">
    <property type="term" value="C:plasma membrane"/>
    <property type="evidence" value="ECO:0007669"/>
    <property type="project" value="TreeGrafter"/>
</dbReference>
<evidence type="ECO:0000256" key="5">
    <source>
        <dbReference type="SAM" id="Phobius"/>
    </source>
</evidence>
<dbReference type="Proteomes" id="UP000585050">
    <property type="component" value="Unassembled WGS sequence"/>
</dbReference>
<comment type="subcellular location">
    <subcellularLocation>
        <location evidence="1">Membrane</location>
        <topology evidence="1">Multi-pass membrane protein</topology>
    </subcellularLocation>
</comment>
<feature type="transmembrane region" description="Helical" evidence="5">
    <location>
        <begin position="35"/>
        <end position="59"/>
    </location>
</feature>
<feature type="transmembrane region" description="Helical" evidence="5">
    <location>
        <begin position="174"/>
        <end position="197"/>
    </location>
</feature>
<dbReference type="InterPro" id="IPR004837">
    <property type="entry name" value="NaCa_Exmemb"/>
</dbReference>
<feature type="transmembrane region" description="Helical" evidence="5">
    <location>
        <begin position="239"/>
        <end position="262"/>
    </location>
</feature>
<feature type="domain" description="Sodium/calcium exchanger membrane region" evidence="6">
    <location>
        <begin position="178"/>
        <end position="317"/>
    </location>
</feature>
<organism evidence="7 8">
    <name type="scientific">Flammeovirga agarivorans</name>
    <dbReference type="NCBI Taxonomy" id="2726742"/>
    <lineage>
        <taxon>Bacteria</taxon>
        <taxon>Pseudomonadati</taxon>
        <taxon>Bacteroidota</taxon>
        <taxon>Cytophagia</taxon>
        <taxon>Cytophagales</taxon>
        <taxon>Flammeovirgaceae</taxon>
        <taxon>Flammeovirga</taxon>
    </lineage>
</organism>
<keyword evidence="3 5" id="KW-1133">Transmembrane helix</keyword>
<evidence type="ECO:0000256" key="4">
    <source>
        <dbReference type="ARBA" id="ARBA00023136"/>
    </source>
</evidence>
<evidence type="ECO:0000256" key="3">
    <source>
        <dbReference type="ARBA" id="ARBA00022989"/>
    </source>
</evidence>
<evidence type="ECO:0000256" key="1">
    <source>
        <dbReference type="ARBA" id="ARBA00004141"/>
    </source>
</evidence>
<evidence type="ECO:0000256" key="2">
    <source>
        <dbReference type="ARBA" id="ARBA00022692"/>
    </source>
</evidence>
<evidence type="ECO:0000313" key="7">
    <source>
        <dbReference type="EMBL" id="NLR92830.1"/>
    </source>
</evidence>
<dbReference type="EMBL" id="JABAIL010000005">
    <property type="protein sequence ID" value="NLR92830.1"/>
    <property type="molecule type" value="Genomic_DNA"/>
</dbReference>
<feature type="transmembrane region" description="Helical" evidence="5">
    <location>
        <begin position="136"/>
        <end position="153"/>
    </location>
</feature>
<keyword evidence="8" id="KW-1185">Reference proteome</keyword>
<dbReference type="NCBIfam" id="TIGR00367">
    <property type="entry name" value="calcium/sodium antiporter"/>
    <property type="match status" value="1"/>
</dbReference>
<protein>
    <submittedName>
        <fullName evidence="7">Calcium/sodium antiporter</fullName>
    </submittedName>
</protein>
<keyword evidence="2 5" id="KW-0812">Transmembrane</keyword>
<dbReference type="InterPro" id="IPR044880">
    <property type="entry name" value="NCX_ion-bd_dom_sf"/>
</dbReference>
<dbReference type="AlphaFoldDB" id="A0A7X8SMD1"/>
<feature type="transmembrane region" description="Helical" evidence="5">
    <location>
        <begin position="6"/>
        <end position="23"/>
    </location>
</feature>
<evidence type="ECO:0000259" key="6">
    <source>
        <dbReference type="Pfam" id="PF01699"/>
    </source>
</evidence>
<evidence type="ECO:0000313" key="8">
    <source>
        <dbReference type="Proteomes" id="UP000585050"/>
    </source>
</evidence>
<name>A0A7X8SMD1_9BACT</name>
<dbReference type="GO" id="GO:0006874">
    <property type="term" value="P:intracellular calcium ion homeostasis"/>
    <property type="evidence" value="ECO:0007669"/>
    <property type="project" value="TreeGrafter"/>
</dbReference>
<gene>
    <name evidence="7" type="ORF">HGP29_16555</name>
</gene>
<sequence length="321" mass="34810">MILSILLVAVGFTALIFGANWLVDGASSLAKKHNISDLAIGLTVVAFGTSMPELLVNVISVVNGHSDILLGNIVGSNNFNIFFILGVAGIIMPIAVKSSTAWKEIPISLFLTVLLLLQVNDYFVNTDSTTHFLSRLDGALLFILFVLFLYYIFTSMKEEGEISQEQEVKVAKNVVLKIVGGLILLIAGGQFVVNNSIEIAQKLGVSEKIIGLTIVAIGTSLPELTTSVIAALKKNSDIAIGNVIGSNIFNILFILSVSSMIQPVEYNTKFNLDLYVLIGGTLLLFGMMFTGKKIKVVDRWEAIILLLIYIVYTGYLVMLES</sequence>
<dbReference type="PANTHER" id="PTHR10846">
    <property type="entry name" value="SODIUM/POTASSIUM/CALCIUM EXCHANGER"/>
    <property type="match status" value="1"/>
</dbReference>
<reference evidence="7 8" key="1">
    <citation type="submission" date="2020-04" db="EMBL/GenBank/DDBJ databases">
        <title>Flammeovirga sp. SR4, a novel species isolated from seawater.</title>
        <authorList>
            <person name="Wang X."/>
        </authorList>
    </citation>
    <scope>NUCLEOTIDE SEQUENCE [LARGE SCALE GENOMIC DNA]</scope>
    <source>
        <strain evidence="7 8">SR4</strain>
    </source>
</reference>
<feature type="transmembrane region" description="Helical" evidence="5">
    <location>
        <begin position="209"/>
        <end position="232"/>
    </location>
</feature>
<feature type="transmembrane region" description="Helical" evidence="5">
    <location>
        <begin position="79"/>
        <end position="96"/>
    </location>
</feature>
<dbReference type="Gene3D" id="1.20.1420.30">
    <property type="entry name" value="NCX, central ion-binding region"/>
    <property type="match status" value="1"/>
</dbReference>